<accession>A0ABX8B4G1</accession>
<reference evidence="4 5" key="1">
    <citation type="submission" date="2021-03" db="EMBL/GenBank/DDBJ databases">
        <title>Genomic and phenotypic characterization of Chloracidobacterium isolates provides evidence for multiple species.</title>
        <authorList>
            <person name="Saini M.K."/>
            <person name="Costas A.M.G."/>
            <person name="Tank M."/>
            <person name="Bryant D.A."/>
        </authorList>
    </citation>
    <scope>NUCLEOTIDE SEQUENCE [LARGE SCALE GENOMIC DNA]</scope>
    <source>
        <strain evidence="4 5">N</strain>
    </source>
</reference>
<keyword evidence="2 4" id="KW-0418">Kinase</keyword>
<gene>
    <name evidence="4" type="primary">rfaE1</name>
    <name evidence="4" type="ORF">J8C05_00560</name>
</gene>
<dbReference type="NCBIfam" id="TIGR02198">
    <property type="entry name" value="rfaE_dom_I"/>
    <property type="match status" value="1"/>
</dbReference>
<dbReference type="CDD" id="cd01172">
    <property type="entry name" value="RfaE_like"/>
    <property type="match status" value="1"/>
</dbReference>
<dbReference type="InterPro" id="IPR029056">
    <property type="entry name" value="Ribokinase-like"/>
</dbReference>
<evidence type="ECO:0000259" key="3">
    <source>
        <dbReference type="Pfam" id="PF00294"/>
    </source>
</evidence>
<evidence type="ECO:0000313" key="4">
    <source>
        <dbReference type="EMBL" id="QUV93991.1"/>
    </source>
</evidence>
<evidence type="ECO:0000313" key="5">
    <source>
        <dbReference type="Proteomes" id="UP000677668"/>
    </source>
</evidence>
<dbReference type="InterPro" id="IPR002173">
    <property type="entry name" value="Carboh/pur_kinase_PfkB_CS"/>
</dbReference>
<keyword evidence="5" id="KW-1185">Reference proteome</keyword>
<dbReference type="Gene3D" id="3.40.1190.20">
    <property type="match status" value="1"/>
</dbReference>
<dbReference type="RefSeq" id="WP_211422320.1">
    <property type="nucleotide sequence ID" value="NZ_CP072642.1"/>
</dbReference>
<dbReference type="Proteomes" id="UP000677668">
    <property type="component" value="Chromosome 1"/>
</dbReference>
<dbReference type="SUPFAM" id="SSF53613">
    <property type="entry name" value="Ribokinase-like"/>
    <property type="match status" value="1"/>
</dbReference>
<evidence type="ECO:0000256" key="2">
    <source>
        <dbReference type="ARBA" id="ARBA00022777"/>
    </source>
</evidence>
<name>A0ABX8B4G1_9BACT</name>
<protein>
    <submittedName>
        <fullName evidence="4">D-glycero-beta-D-manno-heptose-7-phosphate kinase</fullName>
    </submittedName>
</protein>
<sequence length="343" mass="36818">MTAFGMTHPADASSEAYAPLVARLSGQRILVVGDVMLDEFFWGRASRIAPEAPVPVVEIERESYVLGGAANVAANIRALGGLPFVVGVVGDDLAAEHLRDTLLRWHLEWHGLVVDANRPTTRKTRVMVNAHQMARFDRESRQPIPADIETTLMRKVDAWLPEVSAVAISDYDKGVLTPRFLRHVLTHARQRGLPVALDPKPVRFASYQPVTVVTPNHHEAALIAQMSVTDEASLEAASRRLSAMLGRAHVLITRGEAGMTLYEAPGHIHHIPATAREVYDVTGAGDTVLATLILGLSAGLTLCQSAHLANRAAGVVVGKLGTATVRPEELLAGQALVATPAGR</sequence>
<feature type="domain" description="Carbohydrate kinase PfkB" evidence="3">
    <location>
        <begin position="28"/>
        <end position="327"/>
    </location>
</feature>
<proteinExistence type="predicted"/>
<dbReference type="InterPro" id="IPR011611">
    <property type="entry name" value="PfkB_dom"/>
</dbReference>
<dbReference type="GO" id="GO:0016301">
    <property type="term" value="F:kinase activity"/>
    <property type="evidence" value="ECO:0007669"/>
    <property type="project" value="UniProtKB-KW"/>
</dbReference>
<dbReference type="EMBL" id="CP072642">
    <property type="protein sequence ID" value="QUV93991.1"/>
    <property type="molecule type" value="Genomic_DNA"/>
</dbReference>
<keyword evidence="1" id="KW-0808">Transferase</keyword>
<dbReference type="Pfam" id="PF00294">
    <property type="entry name" value="PfkB"/>
    <property type="match status" value="1"/>
</dbReference>
<dbReference type="InterPro" id="IPR011913">
    <property type="entry name" value="RfaE_dom_I"/>
</dbReference>
<dbReference type="PANTHER" id="PTHR46969:SF1">
    <property type="entry name" value="BIFUNCTIONAL PROTEIN HLDE"/>
    <property type="match status" value="1"/>
</dbReference>
<dbReference type="PANTHER" id="PTHR46969">
    <property type="entry name" value="BIFUNCTIONAL PROTEIN HLDE"/>
    <property type="match status" value="1"/>
</dbReference>
<evidence type="ECO:0000256" key="1">
    <source>
        <dbReference type="ARBA" id="ARBA00022679"/>
    </source>
</evidence>
<organism evidence="4 5">
    <name type="scientific">Chloracidobacterium sp. N</name>
    <dbReference type="NCBI Taxonomy" id="2821540"/>
    <lineage>
        <taxon>Bacteria</taxon>
        <taxon>Pseudomonadati</taxon>
        <taxon>Acidobacteriota</taxon>
        <taxon>Terriglobia</taxon>
        <taxon>Terriglobales</taxon>
        <taxon>Acidobacteriaceae</taxon>
        <taxon>Chloracidobacterium</taxon>
        <taxon>Chloracidobacterium aggregatum</taxon>
    </lineage>
</organism>
<dbReference type="PROSITE" id="PS00583">
    <property type="entry name" value="PFKB_KINASES_1"/>
    <property type="match status" value="1"/>
</dbReference>